<accession>A0AAE8EQE4</accession>
<dbReference type="EMBL" id="MJLX01000042">
    <property type="protein sequence ID" value="RLM21153.1"/>
    <property type="molecule type" value="Genomic_DNA"/>
</dbReference>
<sequence>MYHSDLIIRDMQAGKLMALQLEKALSGVKVQVLEQADKIGDGATRLLYYLSCYTDNYQDICAKLKVEDIRFFDGLQQLIKDRNIILEMFKVYIELLFENKTPQQLEYIKRLLMKANVYISTSTLTNQAFALGITMAICLGFNVSMHIRSRVGSVSGAAAGGLGIYGIIQDAADSAQRLQMMSSVYYQALYLRNLEMMYFLIEPIFIKSSAFKTNILSDDDVAKTIINMVK</sequence>
<comment type="caution">
    <text evidence="1">The sequence shown here is derived from an EMBL/GenBank/DDBJ whole genome shotgun (WGS) entry which is preliminary data.</text>
</comment>
<gene>
    <name evidence="1" type="ORF">BIY26_14870</name>
</gene>
<name>A0AAE8EQE4_9GAMM</name>
<proteinExistence type="predicted"/>
<dbReference type="GeneID" id="70908673"/>
<organism evidence="1 2">
    <name type="scientific">Brenneria goodwinii</name>
    <dbReference type="NCBI Taxonomy" id="1109412"/>
    <lineage>
        <taxon>Bacteria</taxon>
        <taxon>Pseudomonadati</taxon>
        <taxon>Pseudomonadota</taxon>
        <taxon>Gammaproteobacteria</taxon>
        <taxon>Enterobacterales</taxon>
        <taxon>Pectobacteriaceae</taxon>
        <taxon>Brenneria</taxon>
    </lineage>
</organism>
<dbReference type="Proteomes" id="UP000285972">
    <property type="component" value="Unassembled WGS sequence"/>
</dbReference>
<dbReference type="RefSeq" id="WP_095835113.1">
    <property type="nucleotide sequence ID" value="NZ_CP014137.1"/>
</dbReference>
<reference evidence="1 2" key="1">
    <citation type="submission" date="2016-09" db="EMBL/GenBank/DDBJ databases">
        <authorList>
            <person name="Doonan J."/>
            <person name="Pachebat J.A."/>
            <person name="Golyshin P.N."/>
            <person name="Denman S."/>
            <person name="Mcdonald J.E."/>
        </authorList>
    </citation>
    <scope>NUCLEOTIDE SEQUENCE [LARGE SCALE GENOMIC DNA]</scope>
    <source>
        <strain evidence="1 2">FRB141</strain>
    </source>
</reference>
<dbReference type="KEGG" id="bgj:AWC36_17780"/>
<dbReference type="AlphaFoldDB" id="A0AAE8EQE4"/>
<protein>
    <submittedName>
        <fullName evidence="1">Uncharacterized protein</fullName>
    </submittedName>
</protein>
<evidence type="ECO:0000313" key="1">
    <source>
        <dbReference type="EMBL" id="RLM21153.1"/>
    </source>
</evidence>
<evidence type="ECO:0000313" key="2">
    <source>
        <dbReference type="Proteomes" id="UP000285972"/>
    </source>
</evidence>